<dbReference type="Proteomes" id="UP000294933">
    <property type="component" value="Unassembled WGS sequence"/>
</dbReference>
<evidence type="ECO:0008006" key="4">
    <source>
        <dbReference type="Google" id="ProtNLM"/>
    </source>
</evidence>
<evidence type="ECO:0000313" key="2">
    <source>
        <dbReference type="EMBL" id="TDL21443.1"/>
    </source>
</evidence>
<dbReference type="PANTHER" id="PTHR28027">
    <property type="entry name" value="TRANSCRIPTIONAL REGULATOR MIT1"/>
    <property type="match status" value="1"/>
</dbReference>
<sequence>MALTTRLPIPDAEPFYGFVETTGDALRLIQAARQGVIPRITRRLNDLERRAMIKSGSVFIFSKEESGIKRWTEGLSWSASRIVGNFLVYREVTERGLGRSSHLSSETHRSRRRINPNNLTSAEQADKKFERALVGCLADDRGRFKPSGLIKKTITVNIEGSEHHLIAYYRQDDVRLGILKHPRSRLDIMALGIPPELLESTKFRIPPVTEPLVDGRPHYMSVVLFLPKSP</sequence>
<dbReference type="GO" id="GO:0003677">
    <property type="term" value="F:DNA binding"/>
    <property type="evidence" value="ECO:0007669"/>
    <property type="project" value="TreeGrafter"/>
</dbReference>
<dbReference type="STRING" id="50990.A0A4Y7Q1C6"/>
<gene>
    <name evidence="2" type="ORF">BD410DRAFT_840630</name>
</gene>
<accession>A0A4Y7Q1C6</accession>
<dbReference type="VEuPathDB" id="FungiDB:BD410DRAFT_840630"/>
<dbReference type="Pfam" id="PF09729">
    <property type="entry name" value="Gti1_Pac2"/>
    <property type="match status" value="1"/>
</dbReference>
<proteinExistence type="predicted"/>
<name>A0A4Y7Q1C6_9AGAM</name>
<dbReference type="PANTHER" id="PTHR28027:SF2">
    <property type="entry name" value="TRANSCRIPTIONAL REGULATOR MIT1"/>
    <property type="match status" value="1"/>
</dbReference>
<organism evidence="2 3">
    <name type="scientific">Rickenella mellea</name>
    <dbReference type="NCBI Taxonomy" id="50990"/>
    <lineage>
        <taxon>Eukaryota</taxon>
        <taxon>Fungi</taxon>
        <taxon>Dikarya</taxon>
        <taxon>Basidiomycota</taxon>
        <taxon>Agaricomycotina</taxon>
        <taxon>Agaricomycetes</taxon>
        <taxon>Hymenochaetales</taxon>
        <taxon>Rickenellaceae</taxon>
        <taxon>Rickenella</taxon>
    </lineage>
</organism>
<reference evidence="2 3" key="1">
    <citation type="submission" date="2018-06" db="EMBL/GenBank/DDBJ databases">
        <title>A transcriptomic atlas of mushroom development highlights an independent origin of complex multicellularity.</title>
        <authorList>
            <consortium name="DOE Joint Genome Institute"/>
            <person name="Krizsan K."/>
            <person name="Almasi E."/>
            <person name="Merenyi Z."/>
            <person name="Sahu N."/>
            <person name="Viragh M."/>
            <person name="Koszo T."/>
            <person name="Mondo S."/>
            <person name="Kiss B."/>
            <person name="Balint B."/>
            <person name="Kues U."/>
            <person name="Barry K."/>
            <person name="Hegedus J.C."/>
            <person name="Henrissat B."/>
            <person name="Johnson J."/>
            <person name="Lipzen A."/>
            <person name="Ohm R."/>
            <person name="Nagy I."/>
            <person name="Pangilinan J."/>
            <person name="Yan J."/>
            <person name="Xiong Y."/>
            <person name="Grigoriev I.V."/>
            <person name="Hibbett D.S."/>
            <person name="Nagy L.G."/>
        </authorList>
    </citation>
    <scope>NUCLEOTIDE SEQUENCE [LARGE SCALE GENOMIC DNA]</scope>
    <source>
        <strain evidence="2 3">SZMC22713</strain>
    </source>
</reference>
<dbReference type="EMBL" id="ML170181">
    <property type="protein sequence ID" value="TDL21443.1"/>
    <property type="molecule type" value="Genomic_DNA"/>
</dbReference>
<feature type="region of interest" description="Disordered" evidence="1">
    <location>
        <begin position="99"/>
        <end position="121"/>
    </location>
</feature>
<evidence type="ECO:0000256" key="1">
    <source>
        <dbReference type="SAM" id="MobiDB-lite"/>
    </source>
</evidence>
<dbReference type="OrthoDB" id="5572844at2759"/>
<evidence type="ECO:0000313" key="3">
    <source>
        <dbReference type="Proteomes" id="UP000294933"/>
    </source>
</evidence>
<dbReference type="InterPro" id="IPR018608">
    <property type="entry name" value="Gti1/Pac2"/>
</dbReference>
<protein>
    <recommendedName>
        <fullName evidence="4">Gti1/Pac2 family-domain-containing protein</fullName>
    </recommendedName>
</protein>
<dbReference type="AlphaFoldDB" id="A0A4Y7Q1C6"/>
<keyword evidence="3" id="KW-1185">Reference proteome</keyword>